<dbReference type="PANTHER" id="PTHR23253:SF9">
    <property type="entry name" value="EUKARYOTIC TRANSLATION INITIATION FACTOR 4 GAMMA 2"/>
    <property type="match status" value="1"/>
</dbReference>
<keyword evidence="2" id="KW-0396">Initiation factor</keyword>
<keyword evidence="3" id="KW-0648">Protein biosynthesis</keyword>
<dbReference type="AlphaFoldDB" id="A0A7J7ILD5"/>
<feature type="domain" description="MIF4G" evidence="5">
    <location>
        <begin position="2"/>
        <end position="225"/>
    </location>
</feature>
<dbReference type="EMBL" id="VWRR01000005">
    <property type="protein sequence ID" value="KAF6003913.1"/>
    <property type="molecule type" value="Genomic_DNA"/>
</dbReference>
<dbReference type="SMART" id="SM00543">
    <property type="entry name" value="MIF4G"/>
    <property type="match status" value="1"/>
</dbReference>
<gene>
    <name evidence="6" type="ORF">F1559_003746</name>
</gene>
<name>A0A7J7ILD5_9RHOD</name>
<proteinExistence type="inferred from homology"/>
<feature type="region of interest" description="Disordered" evidence="4">
    <location>
        <begin position="507"/>
        <end position="533"/>
    </location>
</feature>
<comment type="similarity">
    <text evidence="1">Belongs to the eukaryotic initiation factor 4G family.</text>
</comment>
<dbReference type="InterPro" id="IPR003890">
    <property type="entry name" value="MIF4G-like_typ-3"/>
</dbReference>
<dbReference type="Gene3D" id="1.25.40.180">
    <property type="match status" value="2"/>
</dbReference>
<feature type="compositionally biased region" description="Basic and acidic residues" evidence="4">
    <location>
        <begin position="334"/>
        <end position="347"/>
    </location>
</feature>
<dbReference type="SUPFAM" id="SSF48371">
    <property type="entry name" value="ARM repeat"/>
    <property type="match status" value="2"/>
</dbReference>
<evidence type="ECO:0000256" key="3">
    <source>
        <dbReference type="ARBA" id="ARBA00022917"/>
    </source>
</evidence>
<reference evidence="6 7" key="1">
    <citation type="journal article" date="2020" name="J. Phycol.">
        <title>Comparative genome analysis reveals Cyanidiococcus gen. nov., a new extremophilic red algal genus sister to Cyanidioschyzon (Cyanidioschyzonaceae, Rhodophyta).</title>
        <authorList>
            <person name="Liu S.-L."/>
            <person name="Chiang Y.-R."/>
            <person name="Yoon H.S."/>
            <person name="Fu H.-Y."/>
        </authorList>
    </citation>
    <scope>NUCLEOTIDE SEQUENCE [LARGE SCALE GENOMIC DNA]</scope>
    <source>
        <strain evidence="6 7">THAL066</strain>
    </source>
</reference>
<evidence type="ECO:0000256" key="2">
    <source>
        <dbReference type="ARBA" id="ARBA00022540"/>
    </source>
</evidence>
<organism evidence="6 7">
    <name type="scientific">Cyanidiococcus yangmingshanensis</name>
    <dbReference type="NCBI Taxonomy" id="2690220"/>
    <lineage>
        <taxon>Eukaryota</taxon>
        <taxon>Rhodophyta</taxon>
        <taxon>Bangiophyceae</taxon>
        <taxon>Cyanidiales</taxon>
        <taxon>Cyanidiaceae</taxon>
        <taxon>Cyanidiococcus</taxon>
    </lineage>
</organism>
<dbReference type="InterPro" id="IPR016024">
    <property type="entry name" value="ARM-type_fold"/>
</dbReference>
<feature type="compositionally biased region" description="Low complexity" evidence="4">
    <location>
        <begin position="274"/>
        <end position="291"/>
    </location>
</feature>
<dbReference type="GO" id="GO:0003743">
    <property type="term" value="F:translation initiation factor activity"/>
    <property type="evidence" value="ECO:0007669"/>
    <property type="project" value="UniProtKB-KW"/>
</dbReference>
<dbReference type="PANTHER" id="PTHR23253">
    <property type="entry name" value="EUKARYOTIC TRANSLATION INITIATION FACTOR 4 GAMMA"/>
    <property type="match status" value="1"/>
</dbReference>
<keyword evidence="7" id="KW-1185">Reference proteome</keyword>
<comment type="caution">
    <text evidence="6">The sequence shown here is derived from an EMBL/GenBank/DDBJ whole genome shotgun (WGS) entry which is preliminary data.</text>
</comment>
<feature type="compositionally biased region" description="Basic and acidic residues" evidence="4">
    <location>
        <begin position="519"/>
        <end position="533"/>
    </location>
</feature>
<accession>A0A7J7ILD5</accession>
<feature type="compositionally biased region" description="Low complexity" evidence="4">
    <location>
        <begin position="364"/>
        <end position="374"/>
    </location>
</feature>
<dbReference type="Pfam" id="PF02854">
    <property type="entry name" value="MIF4G"/>
    <property type="match status" value="1"/>
</dbReference>
<protein>
    <recommendedName>
        <fullName evidence="5">MIF4G domain-containing protein</fullName>
    </recommendedName>
</protein>
<feature type="region of interest" description="Disordered" evidence="4">
    <location>
        <begin position="316"/>
        <end position="380"/>
    </location>
</feature>
<feature type="region of interest" description="Disordered" evidence="4">
    <location>
        <begin position="247"/>
        <end position="295"/>
    </location>
</feature>
<evidence type="ECO:0000256" key="1">
    <source>
        <dbReference type="ARBA" id="ARBA00005775"/>
    </source>
</evidence>
<evidence type="ECO:0000313" key="7">
    <source>
        <dbReference type="Proteomes" id="UP000530660"/>
    </source>
</evidence>
<dbReference type="GO" id="GO:0016281">
    <property type="term" value="C:eukaryotic translation initiation factor 4F complex"/>
    <property type="evidence" value="ECO:0007669"/>
    <property type="project" value="TreeGrafter"/>
</dbReference>
<dbReference type="GO" id="GO:0003729">
    <property type="term" value="F:mRNA binding"/>
    <property type="evidence" value="ECO:0007669"/>
    <property type="project" value="TreeGrafter"/>
</dbReference>
<dbReference type="OrthoDB" id="514777at2759"/>
<feature type="compositionally biased region" description="Low complexity" evidence="4">
    <location>
        <begin position="250"/>
        <end position="266"/>
    </location>
</feature>
<evidence type="ECO:0000313" key="6">
    <source>
        <dbReference type="EMBL" id="KAF6003913.1"/>
    </source>
</evidence>
<sequence length="722" mass="79572">MVRSILNKLTLEKFDPLYQQLLSINIDNLEVLRGVVKEIFEKALLEPNFGAMYAELCARLAVDLEKTIEGNEAFVEDGKPQTFKRILLRYCQREFEGTSAPAIPEGTTTEEANEIATKAKLRMLGNMVFIGHLYRNKLLSDKVIHASCFATLLKLSDQPQPDEDAIECMCKLMTTVGEKLDNSNPKSRELMREYFRKFVELSQRPDLPARFRFMLQDLIDLRNNRWVHRRAEGGARTIREIHEQVRREQVQQQQLKRRPSGSLLSGSSGGGGPSARRLGSAAANGPPAAGATSTSAGIVAHTQASSSPRLVAPIMSGDARRERSSSTLQPGWERVQRAVPETREAARALDLGPVRLRPHGGRRSPAPSTASTPSLGTPRNSFAALQDERTALSPEPLSGTDDLDLEHSTRFETSTAAAEELVSRPIRSANSNHWEPEQIERRAKTIYDEWFALRDATEARLALAEVPSASRTALVASLLQRSLDLSGEQRDHLLQLLKETVDAKLEPLDAKDDQDEEDSFKHDDVAKESISTKDASDVSARPLEVRHLRRATSSVLSELEDLVIDHPRAVSFLGHWLAHCLVSTTASHSDALEQRPTGSDVSLWGRPVTFEEVAAALHQIVMVPAASWCANGSDLALRLVVATLDALRMRSSQFATDHLKAFVRVLALPFTEWVAGADTTSALSAETQVRAAFAQVGLEQVWSAVATETEAASEMVESSPSH</sequence>
<evidence type="ECO:0000259" key="5">
    <source>
        <dbReference type="SMART" id="SM00543"/>
    </source>
</evidence>
<evidence type="ECO:0000256" key="4">
    <source>
        <dbReference type="SAM" id="MobiDB-lite"/>
    </source>
</evidence>
<dbReference type="Proteomes" id="UP000530660">
    <property type="component" value="Unassembled WGS sequence"/>
</dbReference>